<dbReference type="STRING" id="336963.C4JDQ2"/>
<evidence type="ECO:0000256" key="1">
    <source>
        <dbReference type="ARBA" id="ARBA00004267"/>
    </source>
</evidence>
<evidence type="ECO:0000259" key="8">
    <source>
        <dbReference type="Pfam" id="PF04130"/>
    </source>
</evidence>
<dbReference type="GO" id="GO:0051011">
    <property type="term" value="F:microtubule minus-end binding"/>
    <property type="evidence" value="ECO:0007669"/>
    <property type="project" value="TreeGrafter"/>
</dbReference>
<dbReference type="RefSeq" id="XP_002540851.1">
    <property type="nucleotide sequence ID" value="XM_002540805.1"/>
</dbReference>
<dbReference type="GO" id="GO:0043015">
    <property type="term" value="F:gamma-tubulin binding"/>
    <property type="evidence" value="ECO:0007669"/>
    <property type="project" value="InterPro"/>
</dbReference>
<dbReference type="eggNOG" id="KOG2065">
    <property type="taxonomic scope" value="Eukaryota"/>
</dbReference>
<feature type="domain" description="Gamma tubulin complex component protein N-terminal" evidence="9">
    <location>
        <begin position="2"/>
        <end position="312"/>
    </location>
</feature>
<dbReference type="GO" id="GO:0000278">
    <property type="term" value="P:mitotic cell cycle"/>
    <property type="evidence" value="ECO:0007669"/>
    <property type="project" value="TreeGrafter"/>
</dbReference>
<feature type="domain" description="Gamma tubulin complex component C-terminal" evidence="8">
    <location>
        <begin position="318"/>
        <end position="763"/>
    </location>
</feature>
<dbReference type="GO" id="GO:0051225">
    <property type="term" value="P:spindle assembly"/>
    <property type="evidence" value="ECO:0007669"/>
    <property type="project" value="TreeGrafter"/>
</dbReference>
<dbReference type="OrthoDB" id="78652at2759"/>
<dbReference type="HOGENOM" id="CLU_005595_0_0_1"/>
<keyword evidence="5 6" id="KW-0206">Cytoskeleton</keyword>
<keyword evidence="11" id="KW-1185">Reference proteome</keyword>
<dbReference type="Proteomes" id="UP000002058">
    <property type="component" value="Unassembled WGS sequence"/>
</dbReference>
<comment type="subcellular location">
    <subcellularLocation>
        <location evidence="1 6">Cytoplasm</location>
        <location evidence="1 6">Cytoskeleton</location>
        <location evidence="1 6">Microtubule organizing center</location>
    </subcellularLocation>
</comment>
<dbReference type="KEGG" id="ure:UREG_00364"/>
<dbReference type="InterPro" id="IPR007259">
    <property type="entry name" value="GCP"/>
</dbReference>
<dbReference type="VEuPathDB" id="FungiDB:UREG_00364"/>
<evidence type="ECO:0000256" key="4">
    <source>
        <dbReference type="ARBA" id="ARBA00022701"/>
    </source>
</evidence>
<dbReference type="InterPro" id="IPR040457">
    <property type="entry name" value="GCP_C"/>
</dbReference>
<dbReference type="Pfam" id="PF04130">
    <property type="entry name" value="GCP_C_terminal"/>
    <property type="match status" value="1"/>
</dbReference>
<dbReference type="PANTHER" id="PTHR19302:SF27">
    <property type="entry name" value="GAMMA-TUBULIN COMPLEX COMPONENT 4"/>
    <property type="match status" value="1"/>
</dbReference>
<dbReference type="GO" id="GO:0000930">
    <property type="term" value="C:gamma-tubulin complex"/>
    <property type="evidence" value="ECO:0007669"/>
    <property type="project" value="TreeGrafter"/>
</dbReference>
<reference evidence="11" key="1">
    <citation type="journal article" date="2009" name="Genome Res.">
        <title>Comparative genomic analyses of the human fungal pathogens Coccidioides and their relatives.</title>
        <authorList>
            <person name="Sharpton T.J."/>
            <person name="Stajich J.E."/>
            <person name="Rounsley S.D."/>
            <person name="Gardner M.J."/>
            <person name="Wortman J.R."/>
            <person name="Jordar V.S."/>
            <person name="Maiti R."/>
            <person name="Kodira C.D."/>
            <person name="Neafsey D.E."/>
            <person name="Zeng Q."/>
            <person name="Hung C.-Y."/>
            <person name="McMahan C."/>
            <person name="Muszewska A."/>
            <person name="Grynberg M."/>
            <person name="Mandel M.A."/>
            <person name="Kellner E.M."/>
            <person name="Barker B.M."/>
            <person name="Galgiani J.N."/>
            <person name="Orbach M.J."/>
            <person name="Kirkland T.N."/>
            <person name="Cole G.T."/>
            <person name="Henn M.R."/>
            <person name="Birren B.W."/>
            <person name="Taylor J.W."/>
        </authorList>
    </citation>
    <scope>NUCLEOTIDE SEQUENCE [LARGE SCALE GENOMIC DNA]</scope>
    <source>
        <strain evidence="11">UAMH 1704</strain>
    </source>
</reference>
<evidence type="ECO:0000256" key="6">
    <source>
        <dbReference type="RuleBase" id="RU363050"/>
    </source>
</evidence>
<dbReference type="GO" id="GO:0044732">
    <property type="term" value="C:mitotic spindle pole body"/>
    <property type="evidence" value="ECO:0007669"/>
    <property type="project" value="TreeGrafter"/>
</dbReference>
<dbReference type="Pfam" id="PF17681">
    <property type="entry name" value="GCP_N_terminal"/>
    <property type="match status" value="1"/>
</dbReference>
<evidence type="ECO:0000256" key="5">
    <source>
        <dbReference type="ARBA" id="ARBA00023212"/>
    </source>
</evidence>
<sequence length="781" mass="87264">MLHEILLSLSGQPSPLFDQSTTESDATKAGFPLLSPPERALLASLAHLSQLHQLLRAHTSQISSSHTSTICRAVSTAISTEHLGSFQKRILEVEKAILTTDANYVGGYGIVPLSTIVGDFAPWVRRMEWLWDVAKFMLPETDGPGGTPCIGAQLIDRLIKDSRTGYVDLEEMSLVLIKAAETAWMRQLSMWVLYGQLPTFGRDDFFIQEASTNPDGTGIDVEYVVLPNLLPKFLSTSTAASILFIGKALNHIRARGEFSAGAESKASASHMTLHGEYIRRLTSLQSPLSSVNLTNAISDIRLSLSQTVLSRLLPLPKLIELLSVLHGFLLLGRGEFAMALVSFADERIFLNHRRMAPTNSAHAMLQPLDFVGMKDGEVSTVLSQAWAELYSLQNEEDPIDDELDLARDLLRLTIRAKGEKRPSPEREGFTANSVINVSDVSFDDLLFGSPTVLSLDVQSPMDLFLSQSDMAVYSRIHSYLLGIRRAQIRLSRLWKCTSIRRIHPAPWGPPLSNKPHGQERLRMTRERERRRCVSMRSIWASCSATLFVLSELGSYLQGEVIRGSWRHFKQWLDGTKPPFTPGNSRPATAKSGRTGDQGDSPKSQHDPETITIAHRAYLVYITQSIFLTDAPFTRSLRDLLSHVDRFISLITQLQAVQQNLDLEADEGVFDSLASYGQDEQRVWSELCHTRAALDEGTTELISRLRDIDDGRFSEGIRMFDFRSNDDAQNLAFGDDMYSFSDRTNTYVPWRAAGVDRLLMKLDFGTSKSTPGTFEFKDEYVN</sequence>
<comment type="similarity">
    <text evidence="2 6">Belongs to the TUBGCP family.</text>
</comment>
<evidence type="ECO:0000256" key="2">
    <source>
        <dbReference type="ARBA" id="ARBA00010337"/>
    </source>
</evidence>
<evidence type="ECO:0000256" key="3">
    <source>
        <dbReference type="ARBA" id="ARBA00022490"/>
    </source>
</evidence>
<accession>C4JDQ2</accession>
<dbReference type="GO" id="GO:0007020">
    <property type="term" value="P:microtubule nucleation"/>
    <property type="evidence" value="ECO:0007669"/>
    <property type="project" value="InterPro"/>
</dbReference>
<dbReference type="GO" id="GO:0031122">
    <property type="term" value="P:cytoplasmic microtubule organization"/>
    <property type="evidence" value="ECO:0007669"/>
    <property type="project" value="TreeGrafter"/>
</dbReference>
<dbReference type="GeneID" id="8444447"/>
<evidence type="ECO:0000313" key="11">
    <source>
        <dbReference type="Proteomes" id="UP000002058"/>
    </source>
</evidence>
<dbReference type="Gene3D" id="1.20.120.1900">
    <property type="entry name" value="Gamma-tubulin complex, C-terminal domain"/>
    <property type="match status" value="1"/>
</dbReference>
<dbReference type="GO" id="GO:0005874">
    <property type="term" value="C:microtubule"/>
    <property type="evidence" value="ECO:0007669"/>
    <property type="project" value="UniProtKB-KW"/>
</dbReference>
<name>C4JDQ2_UNCRE</name>
<proteinExistence type="inferred from homology"/>
<dbReference type="GO" id="GO:0000922">
    <property type="term" value="C:spindle pole"/>
    <property type="evidence" value="ECO:0007669"/>
    <property type="project" value="InterPro"/>
</dbReference>
<dbReference type="AlphaFoldDB" id="C4JDQ2"/>
<keyword evidence="4 6" id="KW-0493">Microtubule</keyword>
<keyword evidence="3 6" id="KW-0963">Cytoplasm</keyword>
<dbReference type="InterPro" id="IPR041470">
    <property type="entry name" value="GCP_N"/>
</dbReference>
<dbReference type="PANTHER" id="PTHR19302">
    <property type="entry name" value="GAMMA TUBULIN COMPLEX PROTEIN"/>
    <property type="match status" value="1"/>
</dbReference>
<evidence type="ECO:0000313" key="10">
    <source>
        <dbReference type="EMBL" id="EEP75518.1"/>
    </source>
</evidence>
<dbReference type="GO" id="GO:0051321">
    <property type="term" value="P:meiotic cell cycle"/>
    <property type="evidence" value="ECO:0007669"/>
    <property type="project" value="TreeGrafter"/>
</dbReference>
<dbReference type="InParanoid" id="C4JDQ2"/>
<dbReference type="EMBL" id="CH476615">
    <property type="protein sequence ID" value="EEP75518.1"/>
    <property type="molecule type" value="Genomic_DNA"/>
</dbReference>
<dbReference type="InterPro" id="IPR042241">
    <property type="entry name" value="GCP_C_sf"/>
</dbReference>
<feature type="region of interest" description="Disordered" evidence="7">
    <location>
        <begin position="574"/>
        <end position="607"/>
    </location>
</feature>
<dbReference type="OMA" id="QLSMWLL"/>
<evidence type="ECO:0000259" key="9">
    <source>
        <dbReference type="Pfam" id="PF17681"/>
    </source>
</evidence>
<protein>
    <recommendedName>
        <fullName evidence="6">Spindle pole body component</fullName>
    </recommendedName>
</protein>
<organism evidence="10 11">
    <name type="scientific">Uncinocarpus reesii (strain UAMH 1704)</name>
    <dbReference type="NCBI Taxonomy" id="336963"/>
    <lineage>
        <taxon>Eukaryota</taxon>
        <taxon>Fungi</taxon>
        <taxon>Dikarya</taxon>
        <taxon>Ascomycota</taxon>
        <taxon>Pezizomycotina</taxon>
        <taxon>Eurotiomycetes</taxon>
        <taxon>Eurotiomycetidae</taxon>
        <taxon>Onygenales</taxon>
        <taxon>Onygenaceae</taxon>
        <taxon>Uncinocarpus</taxon>
    </lineage>
</organism>
<gene>
    <name evidence="10" type="ORF">UREG_00364</name>
</gene>
<evidence type="ECO:0000256" key="7">
    <source>
        <dbReference type="SAM" id="MobiDB-lite"/>
    </source>
</evidence>